<dbReference type="AlphaFoldDB" id="A0A8T0SZ57"/>
<dbReference type="InterPro" id="IPR000010">
    <property type="entry name" value="Cystatin_dom"/>
</dbReference>
<evidence type="ECO:0000256" key="3">
    <source>
        <dbReference type="ARBA" id="ARBA00022704"/>
    </source>
</evidence>
<evidence type="ECO:0000256" key="2">
    <source>
        <dbReference type="ARBA" id="ARBA00022690"/>
    </source>
</evidence>
<evidence type="ECO:0000256" key="4">
    <source>
        <dbReference type="RuleBase" id="RU362130"/>
    </source>
</evidence>
<dbReference type="EMBL" id="CM029045">
    <property type="protein sequence ID" value="KAG2601369.1"/>
    <property type="molecule type" value="Genomic_DNA"/>
</dbReference>
<organism evidence="6 7">
    <name type="scientific">Panicum virgatum</name>
    <name type="common">Blackwell switchgrass</name>
    <dbReference type="NCBI Taxonomy" id="38727"/>
    <lineage>
        <taxon>Eukaryota</taxon>
        <taxon>Viridiplantae</taxon>
        <taxon>Streptophyta</taxon>
        <taxon>Embryophyta</taxon>
        <taxon>Tracheophyta</taxon>
        <taxon>Spermatophyta</taxon>
        <taxon>Magnoliopsida</taxon>
        <taxon>Liliopsida</taxon>
        <taxon>Poales</taxon>
        <taxon>Poaceae</taxon>
        <taxon>PACMAD clade</taxon>
        <taxon>Panicoideae</taxon>
        <taxon>Panicodae</taxon>
        <taxon>Paniceae</taxon>
        <taxon>Panicinae</taxon>
        <taxon>Panicum</taxon>
        <taxon>Panicum sect. Hiantes</taxon>
    </lineage>
</organism>
<dbReference type="InterPro" id="IPR027214">
    <property type="entry name" value="Cystatin"/>
</dbReference>
<dbReference type="PANTHER" id="PTHR11413:SF110">
    <property type="entry name" value="CYSTEINE PROTEINASE INHIBITOR 6"/>
    <property type="match status" value="1"/>
</dbReference>
<dbReference type="InterPro" id="IPR046350">
    <property type="entry name" value="Cystatin_sf"/>
</dbReference>
<reference evidence="6" key="1">
    <citation type="submission" date="2020-05" db="EMBL/GenBank/DDBJ databases">
        <title>WGS assembly of Panicum virgatum.</title>
        <authorList>
            <person name="Lovell J.T."/>
            <person name="Jenkins J."/>
            <person name="Shu S."/>
            <person name="Juenger T.E."/>
            <person name="Schmutz J."/>
        </authorList>
    </citation>
    <scope>NUCLEOTIDE SEQUENCE</scope>
    <source>
        <strain evidence="6">AP13</strain>
    </source>
</reference>
<keyword evidence="2 4" id="KW-0646">Protease inhibitor</keyword>
<comment type="caution">
    <text evidence="6">The sequence shown here is derived from an EMBL/GenBank/DDBJ whole genome shotgun (WGS) entry which is preliminary data.</text>
</comment>
<evidence type="ECO:0000259" key="5">
    <source>
        <dbReference type="Pfam" id="PF16845"/>
    </source>
</evidence>
<proteinExistence type="inferred from homology"/>
<gene>
    <name evidence="6" type="ORF">PVAP13_5KG587100</name>
</gene>
<keyword evidence="3 4" id="KW-0789">Thiol protease inhibitor</keyword>
<dbReference type="CDD" id="cd00042">
    <property type="entry name" value="CY"/>
    <property type="match status" value="1"/>
</dbReference>
<protein>
    <recommendedName>
        <fullName evidence="4">Cysteine proteinase inhibitor</fullName>
    </recommendedName>
</protein>
<sequence length="113" mass="12891">MCFDFYHSAVSILSAKSYNLYVALFPPTTMKRLADAYMSCTGSKLRLPMAACMDNQLEFEKLVKVKEQPVAGTLYYFTIEAKDGEAKKLYEARVYECPWMNLTELADFKPADC</sequence>
<evidence type="ECO:0000313" key="6">
    <source>
        <dbReference type="EMBL" id="KAG2601369.1"/>
    </source>
</evidence>
<feature type="domain" description="Cystatin" evidence="5">
    <location>
        <begin position="54"/>
        <end position="110"/>
    </location>
</feature>
<evidence type="ECO:0000256" key="1">
    <source>
        <dbReference type="ARBA" id="ARBA00007233"/>
    </source>
</evidence>
<dbReference type="SUPFAM" id="SSF54403">
    <property type="entry name" value="Cystatin/monellin"/>
    <property type="match status" value="1"/>
</dbReference>
<dbReference type="PANTHER" id="PTHR11413">
    <property type="entry name" value="CYSTATIN FAMILY MEMBER"/>
    <property type="match status" value="1"/>
</dbReference>
<keyword evidence="7" id="KW-1185">Reference proteome</keyword>
<name>A0A8T0SZ57_PANVG</name>
<dbReference type="Gene3D" id="3.10.450.10">
    <property type="match status" value="1"/>
</dbReference>
<dbReference type="GO" id="GO:0004869">
    <property type="term" value="F:cysteine-type endopeptidase inhibitor activity"/>
    <property type="evidence" value="ECO:0007669"/>
    <property type="project" value="UniProtKB-KW"/>
</dbReference>
<dbReference type="Pfam" id="PF16845">
    <property type="entry name" value="SQAPI"/>
    <property type="match status" value="1"/>
</dbReference>
<comment type="similarity">
    <text evidence="1 4">Belongs to the cystatin family. Phytocystatin subfamily.</text>
</comment>
<evidence type="ECO:0000313" key="7">
    <source>
        <dbReference type="Proteomes" id="UP000823388"/>
    </source>
</evidence>
<dbReference type="Proteomes" id="UP000823388">
    <property type="component" value="Chromosome 5K"/>
</dbReference>
<accession>A0A8T0SZ57</accession>